<gene>
    <name evidence="2" type="ORF">Bxe_A0221</name>
</gene>
<sequence>MISRRHRQSGTPERYITHGIIVVDVFYENVSKAKAEGRTLADGEKDENLVIEFRPEDGEPMFVACLWSRWTAPGQPNLLSSRQSPTSRLRRSLRRVMTDASFPSSPRTSRLGYIPTQRTLPRSTQSSTTGTAPSMNTAWQRRRGNSVLLLV</sequence>
<dbReference type="STRING" id="266265.Bxe_A0221"/>
<evidence type="ECO:0000313" key="2">
    <source>
        <dbReference type="EMBL" id="ABE32711.1"/>
    </source>
</evidence>
<dbReference type="AlphaFoldDB" id="Q13T78"/>
<feature type="region of interest" description="Disordered" evidence="1">
    <location>
        <begin position="118"/>
        <end position="139"/>
    </location>
</feature>
<dbReference type="EMBL" id="CP000270">
    <property type="protein sequence ID" value="ABE32711.1"/>
    <property type="molecule type" value="Genomic_DNA"/>
</dbReference>
<dbReference type="InterPro" id="IPR036590">
    <property type="entry name" value="SRAP-like"/>
</dbReference>
<dbReference type="eggNOG" id="COG2135">
    <property type="taxonomic scope" value="Bacteria"/>
</dbReference>
<dbReference type="KEGG" id="bxe:Bxe_A0221"/>
<evidence type="ECO:0000313" key="3">
    <source>
        <dbReference type="Proteomes" id="UP000001817"/>
    </source>
</evidence>
<keyword evidence="3" id="KW-1185">Reference proteome</keyword>
<name>Q13T78_PARXL</name>
<proteinExistence type="predicted"/>
<reference evidence="2 3" key="1">
    <citation type="journal article" date="2006" name="Proc. Natl. Acad. Sci. U.S.A.">
        <title>Burkholderia xenovorans LB400 harbors a multi-replicon, 9.73-Mbp genome shaped for versatility.</title>
        <authorList>
            <person name="Chain P.S."/>
            <person name="Denef V.J."/>
            <person name="Konstantinidis K.T."/>
            <person name="Vergez L.M."/>
            <person name="Agullo L."/>
            <person name="Reyes V.L."/>
            <person name="Hauser L."/>
            <person name="Cordova M."/>
            <person name="Gomez L."/>
            <person name="Gonzalez M."/>
            <person name="Land M."/>
            <person name="Lao V."/>
            <person name="Larimer F."/>
            <person name="LiPuma J.J."/>
            <person name="Mahenthiralingam E."/>
            <person name="Malfatti S.A."/>
            <person name="Marx C.J."/>
            <person name="Parnell J.J."/>
            <person name="Ramette A."/>
            <person name="Richardson P."/>
            <person name="Seeger M."/>
            <person name="Smith D."/>
            <person name="Spilker T."/>
            <person name="Sul W.J."/>
            <person name="Tsoi T.V."/>
            <person name="Ulrich L.E."/>
            <person name="Zhulin I.B."/>
            <person name="Tiedje J.M."/>
        </authorList>
    </citation>
    <scope>NUCLEOTIDE SEQUENCE [LARGE SCALE GENOMIC DNA]</scope>
    <source>
        <strain evidence="2 3">LB400</strain>
    </source>
</reference>
<dbReference type="Gene3D" id="3.90.1680.10">
    <property type="entry name" value="SOS response associated peptidase-like"/>
    <property type="match status" value="1"/>
</dbReference>
<evidence type="ECO:0000256" key="1">
    <source>
        <dbReference type="SAM" id="MobiDB-lite"/>
    </source>
</evidence>
<protein>
    <submittedName>
        <fullName evidence="2">Uncharacterized protein</fullName>
    </submittedName>
</protein>
<accession>Q13T78</accession>
<organism evidence="2 3">
    <name type="scientific">Paraburkholderia xenovorans (strain LB400)</name>
    <dbReference type="NCBI Taxonomy" id="266265"/>
    <lineage>
        <taxon>Bacteria</taxon>
        <taxon>Pseudomonadati</taxon>
        <taxon>Pseudomonadota</taxon>
        <taxon>Betaproteobacteria</taxon>
        <taxon>Burkholderiales</taxon>
        <taxon>Burkholderiaceae</taxon>
        <taxon>Paraburkholderia</taxon>
    </lineage>
</organism>
<dbReference type="SUPFAM" id="SSF143081">
    <property type="entry name" value="BB1717-like"/>
    <property type="match status" value="1"/>
</dbReference>
<dbReference type="Proteomes" id="UP000001817">
    <property type="component" value="Chromosome 1"/>
</dbReference>